<proteinExistence type="predicted"/>
<dbReference type="Gene3D" id="3.30.590.10">
    <property type="entry name" value="Glutamine synthetase/guanido kinase, catalytic domain"/>
    <property type="match status" value="1"/>
</dbReference>
<protein>
    <submittedName>
        <fullName evidence="1">Uncharacterized protein</fullName>
    </submittedName>
</protein>
<dbReference type="Proteomes" id="UP000594638">
    <property type="component" value="Unassembled WGS sequence"/>
</dbReference>
<dbReference type="EMBL" id="CACTIH010000327">
    <property type="protein sequence ID" value="CAA2959470.1"/>
    <property type="molecule type" value="Genomic_DNA"/>
</dbReference>
<dbReference type="AlphaFoldDB" id="A0A8S0Q009"/>
<comment type="caution">
    <text evidence="1">The sequence shown here is derived from an EMBL/GenBank/DDBJ whole genome shotgun (WGS) entry which is preliminary data.</text>
</comment>
<sequence>YGVEQEYALLQKDVNWPMGWTIAGYPGPQIFIAIRSSISSLSFGTPRRQL</sequence>
<keyword evidence="2" id="KW-1185">Reference proteome</keyword>
<dbReference type="OrthoDB" id="10533136at2759"/>
<evidence type="ECO:0000313" key="1">
    <source>
        <dbReference type="EMBL" id="CAA2959470.1"/>
    </source>
</evidence>
<evidence type="ECO:0000313" key="2">
    <source>
        <dbReference type="Proteomes" id="UP000594638"/>
    </source>
</evidence>
<feature type="non-terminal residue" evidence="1">
    <location>
        <position position="1"/>
    </location>
</feature>
<dbReference type="Gramene" id="OE9A005868T1">
    <property type="protein sequence ID" value="OE9A005868C1"/>
    <property type="gene ID" value="OE9A005868"/>
</dbReference>
<gene>
    <name evidence="1" type="ORF">OLEA9_A005868</name>
</gene>
<accession>A0A8S0Q009</accession>
<organism evidence="1 2">
    <name type="scientific">Olea europaea subsp. europaea</name>
    <dbReference type="NCBI Taxonomy" id="158383"/>
    <lineage>
        <taxon>Eukaryota</taxon>
        <taxon>Viridiplantae</taxon>
        <taxon>Streptophyta</taxon>
        <taxon>Embryophyta</taxon>
        <taxon>Tracheophyta</taxon>
        <taxon>Spermatophyta</taxon>
        <taxon>Magnoliopsida</taxon>
        <taxon>eudicotyledons</taxon>
        <taxon>Gunneridae</taxon>
        <taxon>Pentapetalae</taxon>
        <taxon>asterids</taxon>
        <taxon>lamiids</taxon>
        <taxon>Lamiales</taxon>
        <taxon>Oleaceae</taxon>
        <taxon>Oleeae</taxon>
        <taxon>Olea</taxon>
    </lineage>
</organism>
<reference evidence="1 2" key="1">
    <citation type="submission" date="2019-12" db="EMBL/GenBank/DDBJ databases">
        <authorList>
            <person name="Alioto T."/>
            <person name="Alioto T."/>
            <person name="Gomez Garrido J."/>
        </authorList>
    </citation>
    <scope>NUCLEOTIDE SEQUENCE [LARGE SCALE GENOMIC DNA]</scope>
</reference>
<name>A0A8S0Q009_OLEEU</name>